<protein>
    <submittedName>
        <fullName evidence="8">NADH-quinone oxidoreductase subunit NuoE</fullName>
        <ecNumber evidence="8">1.6.5.11</ecNumber>
    </submittedName>
</protein>
<feature type="binding site" evidence="7">
    <location>
        <position position="103"/>
    </location>
    <ligand>
        <name>[2Fe-2S] cluster</name>
        <dbReference type="ChEBI" id="CHEBI:190135"/>
    </ligand>
</feature>
<evidence type="ECO:0000256" key="7">
    <source>
        <dbReference type="PIRSR" id="PIRSR000216-1"/>
    </source>
</evidence>
<evidence type="ECO:0000256" key="2">
    <source>
        <dbReference type="ARBA" id="ARBA00022714"/>
    </source>
</evidence>
<comment type="cofactor">
    <cofactor evidence="6">
        <name>[2Fe-2S] cluster</name>
        <dbReference type="ChEBI" id="CHEBI:190135"/>
    </cofactor>
</comment>
<evidence type="ECO:0000256" key="1">
    <source>
        <dbReference type="ARBA" id="ARBA00010643"/>
    </source>
</evidence>
<dbReference type="RefSeq" id="WP_273003001.1">
    <property type="nucleotide sequence ID" value="NZ_DURU01000103.1"/>
</dbReference>
<comment type="caution">
    <text evidence="8">The sequence shown here is derived from an EMBL/GenBank/DDBJ whole genome shotgun (WGS) entry which is preliminary data.</text>
</comment>
<evidence type="ECO:0000256" key="4">
    <source>
        <dbReference type="ARBA" id="ARBA00023004"/>
    </source>
</evidence>
<evidence type="ECO:0000313" key="9">
    <source>
        <dbReference type="Proteomes" id="UP000525027"/>
    </source>
</evidence>
<keyword evidence="5 7" id="KW-0411">Iron-sulfur</keyword>
<dbReference type="GO" id="GO:0046872">
    <property type="term" value="F:metal ion binding"/>
    <property type="evidence" value="ECO:0007669"/>
    <property type="project" value="UniProtKB-KW"/>
</dbReference>
<feature type="binding site" evidence="7">
    <location>
        <position position="148"/>
    </location>
    <ligand>
        <name>[2Fe-2S] cluster</name>
        <dbReference type="ChEBI" id="CHEBI:190135"/>
    </ligand>
</feature>
<dbReference type="InterPro" id="IPR002023">
    <property type="entry name" value="NuoE-like"/>
</dbReference>
<dbReference type="Gene3D" id="1.10.10.1590">
    <property type="entry name" value="NADH-quinone oxidoreductase subunit E"/>
    <property type="match status" value="1"/>
</dbReference>
<keyword evidence="4 7" id="KW-0408">Iron</keyword>
<dbReference type="InterPro" id="IPR042128">
    <property type="entry name" value="NuoE_dom"/>
</dbReference>
<proteinExistence type="inferred from homology"/>
<dbReference type="NCBIfam" id="NF005722">
    <property type="entry name" value="PRK07539.1-2"/>
    <property type="match status" value="1"/>
</dbReference>
<gene>
    <name evidence="8" type="primary">nuoE</name>
    <name evidence="8" type="ORF">GX397_05885</name>
</gene>
<evidence type="ECO:0000256" key="3">
    <source>
        <dbReference type="ARBA" id="ARBA00022723"/>
    </source>
</evidence>
<dbReference type="Gene3D" id="3.40.30.10">
    <property type="entry name" value="Glutaredoxin"/>
    <property type="match status" value="1"/>
</dbReference>
<dbReference type="InterPro" id="IPR028431">
    <property type="entry name" value="NADP_DH_HndA-like"/>
</dbReference>
<dbReference type="Proteomes" id="UP000525027">
    <property type="component" value="Unassembled WGS sequence"/>
</dbReference>
<dbReference type="GO" id="GO:0051537">
    <property type="term" value="F:2 iron, 2 sulfur cluster binding"/>
    <property type="evidence" value="ECO:0007669"/>
    <property type="project" value="UniProtKB-KW"/>
</dbReference>
<dbReference type="InterPro" id="IPR036249">
    <property type="entry name" value="Thioredoxin-like_sf"/>
</dbReference>
<comment type="cofactor">
    <cofactor evidence="7">
        <name>[2Fe-2S] cluster</name>
        <dbReference type="ChEBI" id="CHEBI:190135"/>
    </cofactor>
    <text evidence="7">Binds 1 [2Fe-2S] cluster.</text>
</comment>
<dbReference type="Pfam" id="PF01257">
    <property type="entry name" value="2Fe-2S_thioredx"/>
    <property type="match status" value="1"/>
</dbReference>
<dbReference type="PANTHER" id="PTHR43342">
    <property type="entry name" value="NADH-QUINONE OXIDOREDUCTASE, E SUBUNIT"/>
    <property type="match status" value="1"/>
</dbReference>
<reference evidence="8 9" key="1">
    <citation type="journal article" date="2020" name="Biotechnol. Biofuels">
        <title>New insights from the biogas microbiome by comprehensive genome-resolved metagenomics of nearly 1600 species originating from multiple anaerobic digesters.</title>
        <authorList>
            <person name="Campanaro S."/>
            <person name="Treu L."/>
            <person name="Rodriguez-R L.M."/>
            <person name="Kovalovszki A."/>
            <person name="Ziels R.M."/>
            <person name="Maus I."/>
            <person name="Zhu X."/>
            <person name="Kougias P.G."/>
            <person name="Basile A."/>
            <person name="Luo G."/>
            <person name="Schluter A."/>
            <person name="Konstantinidis K.T."/>
            <person name="Angelidaki I."/>
        </authorList>
    </citation>
    <scope>NUCLEOTIDE SEQUENCE [LARGE SCALE GENOMIC DNA]</scope>
    <source>
        <strain evidence="8">AS25fmACSIPFO_94</strain>
    </source>
</reference>
<name>A0A7V7BYF8_9BACT</name>
<evidence type="ECO:0000256" key="6">
    <source>
        <dbReference type="ARBA" id="ARBA00034078"/>
    </source>
</evidence>
<dbReference type="InterPro" id="IPR041921">
    <property type="entry name" value="NuoE_N"/>
</dbReference>
<dbReference type="SUPFAM" id="SSF52833">
    <property type="entry name" value="Thioredoxin-like"/>
    <property type="match status" value="1"/>
</dbReference>
<keyword evidence="8" id="KW-0560">Oxidoreductase</keyword>
<dbReference type="AlphaFoldDB" id="A0A7V7BYF8"/>
<dbReference type="GO" id="GO:0016491">
    <property type="term" value="F:oxidoreductase activity"/>
    <property type="evidence" value="ECO:0007669"/>
    <property type="project" value="UniProtKB-KW"/>
</dbReference>
<evidence type="ECO:0000256" key="5">
    <source>
        <dbReference type="ARBA" id="ARBA00023014"/>
    </source>
</evidence>
<dbReference type="CDD" id="cd03064">
    <property type="entry name" value="TRX_Fd_NuoE"/>
    <property type="match status" value="1"/>
</dbReference>
<sequence>MLLVKHITITKDGKEVRCVTKGTKEVGLDIKELEDIVNKAKEENLGLIPLLQRTQEVIGYLPKEALVALSEMLHLPYSKVFGVATFYAQFHLTPRGRHVIQQCDGTACHVKGGPRIRRVIEEKLGISPGETTEDLKATYEIVYCLGSCGLAPAAMIDGKVIGRLTQEKMKRILDSME</sequence>
<keyword evidence="2 7" id="KW-0001">2Fe-2S</keyword>
<evidence type="ECO:0000313" key="8">
    <source>
        <dbReference type="EMBL" id="HHZ04575.1"/>
    </source>
</evidence>
<feature type="binding site" evidence="7">
    <location>
        <position position="108"/>
    </location>
    <ligand>
        <name>[2Fe-2S] cluster</name>
        <dbReference type="ChEBI" id="CHEBI:190135"/>
    </ligand>
</feature>
<keyword evidence="3 7" id="KW-0479">Metal-binding</keyword>
<dbReference type="PIRSF" id="PIRSF000216">
    <property type="entry name" value="NADH_DH_24kDa"/>
    <property type="match status" value="1"/>
</dbReference>
<organism evidence="8 9">
    <name type="scientific">Acetomicrobium hydrogeniformans</name>
    <dbReference type="NCBI Taxonomy" id="649746"/>
    <lineage>
        <taxon>Bacteria</taxon>
        <taxon>Thermotogati</taxon>
        <taxon>Synergistota</taxon>
        <taxon>Synergistia</taxon>
        <taxon>Synergistales</taxon>
        <taxon>Acetomicrobiaceae</taxon>
        <taxon>Acetomicrobium</taxon>
    </lineage>
</organism>
<feature type="binding site" evidence="7">
    <location>
        <position position="144"/>
    </location>
    <ligand>
        <name>[2Fe-2S] cluster</name>
        <dbReference type="ChEBI" id="CHEBI:190135"/>
    </ligand>
</feature>
<dbReference type="EC" id="1.6.5.11" evidence="8"/>
<comment type="similarity">
    <text evidence="1">Belongs to the complex I 24 kDa subunit family.</text>
</comment>
<dbReference type="PANTHER" id="PTHR43342:SF1">
    <property type="entry name" value="BIFURCATING [FEFE] HYDROGENASE GAMMA SUBUNIT"/>
    <property type="match status" value="1"/>
</dbReference>
<accession>A0A7V7BYF8</accession>
<dbReference type="EMBL" id="DURU01000103">
    <property type="protein sequence ID" value="HHZ04575.1"/>
    <property type="molecule type" value="Genomic_DNA"/>
</dbReference>